<name>V8PJ24_OPHHA</name>
<dbReference type="PANTHER" id="PTHR35088:SF1">
    <property type="entry name" value="COILED-COIL DOMAIN-CONTAINING PROTEIN 178"/>
    <property type="match status" value="1"/>
</dbReference>
<dbReference type="OrthoDB" id="10010556at2759"/>
<gene>
    <name evidence="1" type="ORF">L345_00164</name>
</gene>
<dbReference type="Proteomes" id="UP000018936">
    <property type="component" value="Unassembled WGS sequence"/>
</dbReference>
<dbReference type="AlphaFoldDB" id="V8PJ24"/>
<dbReference type="InterPro" id="IPR038826">
    <property type="entry name" value="CCDC178"/>
</dbReference>
<accession>V8PJ24</accession>
<proteinExistence type="predicted"/>
<reference evidence="1 2" key="1">
    <citation type="journal article" date="2013" name="Proc. Natl. Acad. Sci. U.S.A.">
        <title>The king cobra genome reveals dynamic gene evolution and adaptation in the snake venom system.</title>
        <authorList>
            <person name="Vonk F.J."/>
            <person name="Casewell N.R."/>
            <person name="Henkel C.V."/>
            <person name="Heimberg A.M."/>
            <person name="Jansen H.J."/>
            <person name="McCleary R.J."/>
            <person name="Kerkkamp H.M."/>
            <person name="Vos R.A."/>
            <person name="Guerreiro I."/>
            <person name="Calvete J.J."/>
            <person name="Wuster W."/>
            <person name="Woods A.E."/>
            <person name="Logan J.M."/>
            <person name="Harrison R.A."/>
            <person name="Castoe T.A."/>
            <person name="de Koning A.P."/>
            <person name="Pollock D.D."/>
            <person name="Yandell M."/>
            <person name="Calderon D."/>
            <person name="Renjifo C."/>
            <person name="Currier R.B."/>
            <person name="Salgado D."/>
            <person name="Pla D."/>
            <person name="Sanz L."/>
            <person name="Hyder A.S."/>
            <person name="Ribeiro J.M."/>
            <person name="Arntzen J.W."/>
            <person name="van den Thillart G.E."/>
            <person name="Boetzer M."/>
            <person name="Pirovano W."/>
            <person name="Dirks R.P."/>
            <person name="Spaink H.P."/>
            <person name="Duboule D."/>
            <person name="McGlinn E."/>
            <person name="Kini R.M."/>
            <person name="Richardson M.K."/>
        </authorList>
    </citation>
    <scope>NUCLEOTIDE SEQUENCE</scope>
    <source>
        <tissue evidence="1">Blood</tissue>
    </source>
</reference>
<feature type="non-terminal residue" evidence="1">
    <location>
        <position position="1"/>
    </location>
</feature>
<evidence type="ECO:0000313" key="2">
    <source>
        <dbReference type="Proteomes" id="UP000018936"/>
    </source>
</evidence>
<dbReference type="EMBL" id="AZIM01000014">
    <property type="protein sequence ID" value="ETE73998.1"/>
    <property type="molecule type" value="Genomic_DNA"/>
</dbReference>
<organism evidence="1 2">
    <name type="scientific">Ophiophagus hannah</name>
    <name type="common">King cobra</name>
    <name type="synonym">Naja hannah</name>
    <dbReference type="NCBI Taxonomy" id="8665"/>
    <lineage>
        <taxon>Eukaryota</taxon>
        <taxon>Metazoa</taxon>
        <taxon>Chordata</taxon>
        <taxon>Craniata</taxon>
        <taxon>Vertebrata</taxon>
        <taxon>Euteleostomi</taxon>
        <taxon>Lepidosauria</taxon>
        <taxon>Squamata</taxon>
        <taxon>Bifurcata</taxon>
        <taxon>Unidentata</taxon>
        <taxon>Episquamata</taxon>
        <taxon>Toxicofera</taxon>
        <taxon>Serpentes</taxon>
        <taxon>Colubroidea</taxon>
        <taxon>Elapidae</taxon>
        <taxon>Elapinae</taxon>
        <taxon>Ophiophagus</taxon>
    </lineage>
</organism>
<evidence type="ECO:0000313" key="1">
    <source>
        <dbReference type="EMBL" id="ETE73998.1"/>
    </source>
</evidence>
<keyword evidence="2" id="KW-1185">Reference proteome</keyword>
<comment type="caution">
    <text evidence="1">The sequence shown here is derived from an EMBL/GenBank/DDBJ whole genome shotgun (WGS) entry which is preliminary data.</text>
</comment>
<dbReference type="PANTHER" id="PTHR35088">
    <property type="entry name" value="COILED-COIL DOMAIN-CONTAINING PROTEIN 178"/>
    <property type="match status" value="1"/>
</dbReference>
<sequence>MYKTPFRNISLDDVLDENLRLAHEYQMLQICYLNDKNQLMDFYDHKQRAEAALRDQQQLSQLQKKLHRLLVEYFKLHALYNQAKLGKLQAASHESVQKILAVKVGVCRKEKRSFSFTECRLKSK</sequence>
<protein>
    <submittedName>
        <fullName evidence="1">Uncharacterized protein</fullName>
    </submittedName>
</protein>